<proteinExistence type="predicted"/>
<dbReference type="PROSITE" id="PS50093">
    <property type="entry name" value="PKD"/>
    <property type="match status" value="1"/>
</dbReference>
<dbReference type="Proteomes" id="UP001597092">
    <property type="component" value="Unassembled WGS sequence"/>
</dbReference>
<dbReference type="Pfam" id="PF00932">
    <property type="entry name" value="LTD"/>
    <property type="match status" value="1"/>
</dbReference>
<dbReference type="InterPro" id="IPR055706">
    <property type="entry name" value="Slg1/2_DUF7282"/>
</dbReference>
<dbReference type="Pfam" id="PF18911">
    <property type="entry name" value="PKD_4"/>
    <property type="match status" value="1"/>
</dbReference>
<feature type="transmembrane region" description="Helical" evidence="2">
    <location>
        <begin position="599"/>
        <end position="619"/>
    </location>
</feature>
<evidence type="ECO:0000313" key="6">
    <source>
        <dbReference type="Proteomes" id="UP001597092"/>
    </source>
</evidence>
<keyword evidence="2" id="KW-0472">Membrane</keyword>
<dbReference type="InterPro" id="IPR022409">
    <property type="entry name" value="PKD/Chitinase_dom"/>
</dbReference>
<dbReference type="InterPro" id="IPR035986">
    <property type="entry name" value="PKD_dom_sf"/>
</dbReference>
<feature type="compositionally biased region" description="Basic and acidic residues" evidence="1">
    <location>
        <begin position="211"/>
        <end position="223"/>
    </location>
</feature>
<keyword evidence="6" id="KW-1185">Reference proteome</keyword>
<dbReference type="PROSITE" id="PS51318">
    <property type="entry name" value="TAT"/>
    <property type="match status" value="1"/>
</dbReference>
<feature type="region of interest" description="Disordered" evidence="1">
    <location>
        <begin position="208"/>
        <end position="284"/>
    </location>
</feature>
<evidence type="ECO:0000256" key="2">
    <source>
        <dbReference type="SAM" id="Phobius"/>
    </source>
</evidence>
<comment type="caution">
    <text evidence="5">The sequence shown here is derived from an EMBL/GenBank/DDBJ whole genome shotgun (WGS) entry which is preliminary data.</text>
</comment>
<evidence type="ECO:0000313" key="5">
    <source>
        <dbReference type="EMBL" id="MFD1684029.1"/>
    </source>
</evidence>
<reference evidence="5 6" key="1">
    <citation type="journal article" date="2019" name="Int. J. Syst. Evol. Microbiol.">
        <title>The Global Catalogue of Microorganisms (GCM) 10K type strain sequencing project: providing services to taxonomists for standard genome sequencing and annotation.</title>
        <authorList>
            <consortium name="The Broad Institute Genomics Platform"/>
            <consortium name="The Broad Institute Genome Sequencing Center for Infectious Disease"/>
            <person name="Wu L."/>
            <person name="Ma J."/>
        </authorList>
    </citation>
    <scope>NUCLEOTIDE SEQUENCE [LARGE SCALE GENOMIC DNA]</scope>
    <source>
        <strain evidence="5 6">CGMCC 1.10387</strain>
    </source>
</reference>
<dbReference type="SUPFAM" id="SSF74853">
    <property type="entry name" value="Lamin A/C globular tail domain"/>
    <property type="match status" value="1"/>
</dbReference>
<dbReference type="SUPFAM" id="SSF49299">
    <property type="entry name" value="PKD domain"/>
    <property type="match status" value="1"/>
</dbReference>
<feature type="domain" description="PKD" evidence="3">
    <location>
        <begin position="317"/>
        <end position="406"/>
    </location>
</feature>
<dbReference type="NCBIfam" id="NF045517">
    <property type="entry name" value="halo_surf_dom"/>
    <property type="match status" value="1"/>
</dbReference>
<evidence type="ECO:0000259" key="3">
    <source>
        <dbReference type="PROSITE" id="PS50093"/>
    </source>
</evidence>
<dbReference type="Gene3D" id="2.60.40.1260">
    <property type="entry name" value="Lamin Tail domain"/>
    <property type="match status" value="1"/>
</dbReference>
<keyword evidence="2" id="KW-0812">Transmembrane</keyword>
<dbReference type="RefSeq" id="WP_256308464.1">
    <property type="nucleotide sequence ID" value="NZ_JANHAW010000002.1"/>
</dbReference>
<feature type="domain" description="LTD" evidence="4">
    <location>
        <begin position="394"/>
        <end position="550"/>
    </location>
</feature>
<keyword evidence="2" id="KW-1133">Transmembrane helix</keyword>
<dbReference type="InterPro" id="IPR006311">
    <property type="entry name" value="TAT_signal"/>
</dbReference>
<name>A0ABD6DPZ8_9EURY</name>
<dbReference type="InterPro" id="IPR036415">
    <property type="entry name" value="Lamin_tail_dom_sf"/>
</dbReference>
<feature type="region of interest" description="Disordered" evidence="1">
    <location>
        <begin position="309"/>
        <end position="329"/>
    </location>
</feature>
<gene>
    <name evidence="5" type="ORF">ACFSAS_00195</name>
</gene>
<dbReference type="EMBL" id="JBHUDP010000001">
    <property type="protein sequence ID" value="MFD1684029.1"/>
    <property type="molecule type" value="Genomic_DNA"/>
</dbReference>
<dbReference type="InterPro" id="IPR013783">
    <property type="entry name" value="Ig-like_fold"/>
</dbReference>
<feature type="compositionally biased region" description="Basic and acidic residues" evidence="1">
    <location>
        <begin position="230"/>
        <end position="240"/>
    </location>
</feature>
<feature type="transmembrane region" description="Helical" evidence="2">
    <location>
        <begin position="631"/>
        <end position="655"/>
    </location>
</feature>
<protein>
    <submittedName>
        <fullName evidence="5">Lamin tail domain-containing protein</fullName>
    </submittedName>
</protein>
<dbReference type="CDD" id="cd00146">
    <property type="entry name" value="PKD"/>
    <property type="match status" value="1"/>
</dbReference>
<dbReference type="Pfam" id="PF23951">
    <property type="entry name" value="DUF7282"/>
    <property type="match status" value="1"/>
</dbReference>
<feature type="transmembrane region" description="Helical" evidence="2">
    <location>
        <begin position="574"/>
        <end position="592"/>
    </location>
</feature>
<dbReference type="PROSITE" id="PS51841">
    <property type="entry name" value="LTD"/>
    <property type="match status" value="1"/>
</dbReference>
<organism evidence="5 6">
    <name type="scientific">Halobellus litoreus</name>
    <dbReference type="NCBI Taxonomy" id="755310"/>
    <lineage>
        <taxon>Archaea</taxon>
        <taxon>Methanobacteriati</taxon>
        <taxon>Methanobacteriota</taxon>
        <taxon>Stenosarchaea group</taxon>
        <taxon>Halobacteria</taxon>
        <taxon>Halobacteriales</taxon>
        <taxon>Haloferacaceae</taxon>
        <taxon>Halobellus</taxon>
    </lineage>
</organism>
<dbReference type="InterPro" id="IPR000601">
    <property type="entry name" value="PKD_dom"/>
</dbReference>
<dbReference type="InterPro" id="IPR001322">
    <property type="entry name" value="Lamin_tail_dom"/>
</dbReference>
<dbReference type="AlphaFoldDB" id="A0ABD6DPZ8"/>
<evidence type="ECO:0000259" key="4">
    <source>
        <dbReference type="PROSITE" id="PS51841"/>
    </source>
</evidence>
<accession>A0ABD6DPZ8</accession>
<sequence>MPFRVTRRDLLVTAGAVSGGVIAATQYSTETGAQSADAVTIDRTLGDEVFLPPIPDATVTGTSTFNPGAEFTVRIESTGATPLLLTSETAVTDAGIWSASFDLSGFDEGLEFVIVVSYQNEPLARAPGVVRTVTASLEFDDQIAQASGTIVSLEAVSLEVGGFVSVHEGTAEGPIIGVSRFLEPDQTYSQLEVSLDRGISGRTTLVATPHLDTDRDRTFDPSRDQPYTADGERVIDEAIVRDATSPSTTTEAVEPTQTSEGPTRTTAPPTLPDTPERDGAEPPMDIVVGGAGGVLGTVFLREVRKRWNDNNNDNHPPDAKIWYSPSEPEPGRPIVFDGRRSSDPDPGDLITNYHWSIDGDDEVTPRFVHSFAKADEYDVTLTVTDRQQTTDTKTETVTVESHKGELVLGRINPDSPGDDHTNPEQEYLSFENAGDEPLDLEGWTISDAAEEAGRVRAGEHAFTFDPGFHLEPGTTVTVHTGPEPGEGEQFEDSETERHLFWGKSRAVWNNDADVIVVADDRENPVLATRYERTEDGSYELEDLDMEVFEDWFPTVVLSARDDAPPVDVSVDEGLLRSWANGLVAFLVGAFLLRGPGEFLWSWSFITAFLLSFSATWAVSTGNGFVEPSIDPLALVGVTLPAAGMMAVGGVIWLVWKAVSKIRDWLT</sequence>
<evidence type="ECO:0000256" key="1">
    <source>
        <dbReference type="SAM" id="MobiDB-lite"/>
    </source>
</evidence>
<dbReference type="Gene3D" id="2.60.40.10">
    <property type="entry name" value="Immunoglobulins"/>
    <property type="match status" value="1"/>
</dbReference>
<feature type="compositionally biased region" description="Polar residues" evidence="1">
    <location>
        <begin position="244"/>
        <end position="268"/>
    </location>
</feature>
<dbReference type="SMART" id="SM00089">
    <property type="entry name" value="PKD"/>
    <property type="match status" value="1"/>
</dbReference>